<evidence type="ECO:0000256" key="1">
    <source>
        <dbReference type="SAM" id="MobiDB-lite"/>
    </source>
</evidence>
<gene>
    <name evidence="2" type="ORF">K435DRAFT_870818</name>
</gene>
<feature type="compositionally biased region" description="Polar residues" evidence="1">
    <location>
        <begin position="19"/>
        <end position="38"/>
    </location>
</feature>
<sequence length="215" mass="22841">MHRSPMHRSSPDTLLTGCRFSTTIGTLSNPPSTTTPRTVSEDGVGGEEVVEEPEGADDKVEADSNDGEPTSSLRAVLEQAEAVDRDRLVSEVVADGRQDEAVKFVDADNPQDTAESQEDQDSDLVADDADEVVLVVVDGQTEPVSDSGDKVGSSEADYEDGEADSCAAISGNTHQDGEDSGSDSEDGHYAEFAKTRTIVQKLSQRLEVTKGDHRG</sequence>
<feature type="compositionally biased region" description="Acidic residues" evidence="1">
    <location>
        <begin position="44"/>
        <end position="55"/>
    </location>
</feature>
<dbReference type="EMBL" id="ML179634">
    <property type="protein sequence ID" value="THU83899.1"/>
    <property type="molecule type" value="Genomic_DNA"/>
</dbReference>
<feature type="compositionally biased region" description="Acidic residues" evidence="1">
    <location>
        <begin position="115"/>
        <end position="131"/>
    </location>
</feature>
<keyword evidence="3" id="KW-1185">Reference proteome</keyword>
<feature type="region of interest" description="Disordered" evidence="1">
    <location>
        <begin position="94"/>
        <end position="192"/>
    </location>
</feature>
<feature type="compositionally biased region" description="Basic and acidic residues" evidence="1">
    <location>
        <begin position="94"/>
        <end position="106"/>
    </location>
</feature>
<feature type="region of interest" description="Disordered" evidence="1">
    <location>
        <begin position="1"/>
        <end position="71"/>
    </location>
</feature>
<dbReference type="AlphaFoldDB" id="A0A4S8L5N8"/>
<evidence type="ECO:0000313" key="2">
    <source>
        <dbReference type="EMBL" id="THU83899.1"/>
    </source>
</evidence>
<proteinExistence type="predicted"/>
<accession>A0A4S8L5N8</accession>
<name>A0A4S8L5N8_DENBC</name>
<organism evidence="2 3">
    <name type="scientific">Dendrothele bispora (strain CBS 962.96)</name>
    <dbReference type="NCBI Taxonomy" id="1314807"/>
    <lineage>
        <taxon>Eukaryota</taxon>
        <taxon>Fungi</taxon>
        <taxon>Dikarya</taxon>
        <taxon>Basidiomycota</taxon>
        <taxon>Agaricomycotina</taxon>
        <taxon>Agaricomycetes</taxon>
        <taxon>Agaricomycetidae</taxon>
        <taxon>Agaricales</taxon>
        <taxon>Agaricales incertae sedis</taxon>
        <taxon>Dendrothele</taxon>
    </lineage>
</organism>
<reference evidence="2 3" key="1">
    <citation type="journal article" date="2019" name="Nat. Ecol. Evol.">
        <title>Megaphylogeny resolves global patterns of mushroom evolution.</title>
        <authorList>
            <person name="Varga T."/>
            <person name="Krizsan K."/>
            <person name="Foldi C."/>
            <person name="Dima B."/>
            <person name="Sanchez-Garcia M."/>
            <person name="Sanchez-Ramirez S."/>
            <person name="Szollosi G.J."/>
            <person name="Szarkandi J.G."/>
            <person name="Papp V."/>
            <person name="Albert L."/>
            <person name="Andreopoulos W."/>
            <person name="Angelini C."/>
            <person name="Antonin V."/>
            <person name="Barry K.W."/>
            <person name="Bougher N.L."/>
            <person name="Buchanan P."/>
            <person name="Buyck B."/>
            <person name="Bense V."/>
            <person name="Catcheside P."/>
            <person name="Chovatia M."/>
            <person name="Cooper J."/>
            <person name="Damon W."/>
            <person name="Desjardin D."/>
            <person name="Finy P."/>
            <person name="Geml J."/>
            <person name="Haridas S."/>
            <person name="Hughes K."/>
            <person name="Justo A."/>
            <person name="Karasinski D."/>
            <person name="Kautmanova I."/>
            <person name="Kiss B."/>
            <person name="Kocsube S."/>
            <person name="Kotiranta H."/>
            <person name="LaButti K.M."/>
            <person name="Lechner B.E."/>
            <person name="Liimatainen K."/>
            <person name="Lipzen A."/>
            <person name="Lukacs Z."/>
            <person name="Mihaltcheva S."/>
            <person name="Morgado L.N."/>
            <person name="Niskanen T."/>
            <person name="Noordeloos M.E."/>
            <person name="Ohm R.A."/>
            <person name="Ortiz-Santana B."/>
            <person name="Ovrebo C."/>
            <person name="Racz N."/>
            <person name="Riley R."/>
            <person name="Savchenko A."/>
            <person name="Shiryaev A."/>
            <person name="Soop K."/>
            <person name="Spirin V."/>
            <person name="Szebenyi C."/>
            <person name="Tomsovsky M."/>
            <person name="Tulloss R.E."/>
            <person name="Uehling J."/>
            <person name="Grigoriev I.V."/>
            <person name="Vagvolgyi C."/>
            <person name="Papp T."/>
            <person name="Martin F.M."/>
            <person name="Miettinen O."/>
            <person name="Hibbett D.S."/>
            <person name="Nagy L.G."/>
        </authorList>
    </citation>
    <scope>NUCLEOTIDE SEQUENCE [LARGE SCALE GENOMIC DNA]</scope>
    <source>
        <strain evidence="2 3">CBS 962.96</strain>
    </source>
</reference>
<protein>
    <submittedName>
        <fullName evidence="2">Uncharacterized protein</fullName>
    </submittedName>
</protein>
<dbReference type="Proteomes" id="UP000297245">
    <property type="component" value="Unassembled WGS sequence"/>
</dbReference>
<evidence type="ECO:0000313" key="3">
    <source>
        <dbReference type="Proteomes" id="UP000297245"/>
    </source>
</evidence>